<name>A0A914IDW7_GLORO</name>
<protein>
    <submittedName>
        <fullName evidence="2">Transposase</fullName>
    </submittedName>
</protein>
<dbReference type="WBParaSite" id="Gr19_v10_g9324.t1">
    <property type="protein sequence ID" value="Gr19_v10_g9324.t1"/>
    <property type="gene ID" value="Gr19_v10_g9324"/>
</dbReference>
<proteinExistence type="predicted"/>
<dbReference type="AlphaFoldDB" id="A0A914IDW7"/>
<reference evidence="2" key="1">
    <citation type="submission" date="2022-11" db="UniProtKB">
        <authorList>
            <consortium name="WormBaseParasite"/>
        </authorList>
    </citation>
    <scope>IDENTIFICATION</scope>
</reference>
<keyword evidence="1" id="KW-1185">Reference proteome</keyword>
<evidence type="ECO:0000313" key="1">
    <source>
        <dbReference type="Proteomes" id="UP000887572"/>
    </source>
</evidence>
<accession>A0A914IDW7</accession>
<dbReference type="Proteomes" id="UP000887572">
    <property type="component" value="Unplaced"/>
</dbReference>
<evidence type="ECO:0000313" key="2">
    <source>
        <dbReference type="WBParaSite" id="Gr19_v10_g9324.t1"/>
    </source>
</evidence>
<organism evidence="1 2">
    <name type="scientific">Globodera rostochiensis</name>
    <name type="common">Golden nematode worm</name>
    <name type="synonym">Heterodera rostochiensis</name>
    <dbReference type="NCBI Taxonomy" id="31243"/>
    <lineage>
        <taxon>Eukaryota</taxon>
        <taxon>Metazoa</taxon>
        <taxon>Ecdysozoa</taxon>
        <taxon>Nematoda</taxon>
        <taxon>Chromadorea</taxon>
        <taxon>Rhabditida</taxon>
        <taxon>Tylenchina</taxon>
        <taxon>Tylenchomorpha</taxon>
        <taxon>Tylenchoidea</taxon>
        <taxon>Heteroderidae</taxon>
        <taxon>Heteroderinae</taxon>
        <taxon>Globodera</taxon>
    </lineage>
</organism>
<sequence>MHLMKNKMIYLLNYGRKVKKLAQNPENKEIVVKDEPYDYDEFDQFSNERQQKIALNKTVKEENVEKRVKSEFKEEFDNGNDGEKSTDSKKIDEKIAQKLELSRTTIYNCKKQFGVLKKRKNYTDAEKNLILEKKIAQKLELSRTTIYNWKKQFGVSKKQKNYTDTEKNNLDALGKEIQSVLEPDGKRRLE</sequence>